<keyword evidence="1" id="KW-0732">Signal</keyword>
<proteinExistence type="predicted"/>
<evidence type="ECO:0000313" key="3">
    <source>
        <dbReference type="Proteomes" id="UP000465112"/>
    </source>
</evidence>
<feature type="signal peptide" evidence="1">
    <location>
        <begin position="1"/>
        <end position="23"/>
    </location>
</feature>
<evidence type="ECO:0000313" key="2">
    <source>
        <dbReference type="EMBL" id="KAF1381050.1"/>
    </source>
</evidence>
<feature type="chain" id="PRO_5025346901" evidence="1">
    <location>
        <begin position="24"/>
        <end position="100"/>
    </location>
</feature>
<evidence type="ECO:0000256" key="1">
    <source>
        <dbReference type="SAM" id="SignalP"/>
    </source>
</evidence>
<dbReference type="AlphaFoldDB" id="A0A6A5EJG8"/>
<protein>
    <submittedName>
        <fullName evidence="2">Uncharacterized protein</fullName>
    </submittedName>
</protein>
<organism evidence="2 3">
    <name type="scientific">Perca fluviatilis</name>
    <name type="common">European perch</name>
    <dbReference type="NCBI Taxonomy" id="8168"/>
    <lineage>
        <taxon>Eukaryota</taxon>
        <taxon>Metazoa</taxon>
        <taxon>Chordata</taxon>
        <taxon>Craniata</taxon>
        <taxon>Vertebrata</taxon>
        <taxon>Euteleostomi</taxon>
        <taxon>Actinopterygii</taxon>
        <taxon>Neopterygii</taxon>
        <taxon>Teleostei</taxon>
        <taxon>Neoteleostei</taxon>
        <taxon>Acanthomorphata</taxon>
        <taxon>Eupercaria</taxon>
        <taxon>Perciformes</taxon>
        <taxon>Percoidei</taxon>
        <taxon>Percidae</taxon>
        <taxon>Percinae</taxon>
        <taxon>Perca</taxon>
    </lineage>
</organism>
<dbReference type="EMBL" id="VHII01000014">
    <property type="protein sequence ID" value="KAF1381050.1"/>
    <property type="molecule type" value="Genomic_DNA"/>
</dbReference>
<keyword evidence="3" id="KW-1185">Reference proteome</keyword>
<sequence>MATLSAGACRTFFIWIFSLTAEAVDVFGVNTTAVMLTALNATDSETATDFWQTTNLTVTDSGQTPGHTGRPGLIVVVARVAQVWQENQHHLNLLFLIAVL</sequence>
<dbReference type="Proteomes" id="UP000465112">
    <property type="component" value="Chromosome 14"/>
</dbReference>
<accession>A0A6A5EJG8</accession>
<reference evidence="2 3" key="1">
    <citation type="submission" date="2019-06" db="EMBL/GenBank/DDBJ databases">
        <title>A chromosome-scale genome assembly of the European perch, Perca fluviatilis.</title>
        <authorList>
            <person name="Roques C."/>
            <person name="Zahm M."/>
            <person name="Cabau C."/>
            <person name="Klopp C."/>
            <person name="Bouchez O."/>
            <person name="Donnadieu C."/>
            <person name="Kuhl H."/>
            <person name="Gislard M."/>
            <person name="Guendouz S."/>
            <person name="Journot L."/>
            <person name="Haffray P."/>
            <person name="Bestin A."/>
            <person name="Morvezen R."/>
            <person name="Feron R."/>
            <person name="Wen M."/>
            <person name="Jouanno E."/>
            <person name="Herpin A."/>
            <person name="Schartl M."/>
            <person name="Postlethwait J."/>
            <person name="Schaerlinger B."/>
            <person name="Chardard D."/>
            <person name="Lecocq T."/>
            <person name="Poncet C."/>
            <person name="Jaffrelo L."/>
            <person name="Lampietro C."/>
            <person name="Guiguen Y."/>
        </authorList>
    </citation>
    <scope>NUCLEOTIDE SEQUENCE [LARGE SCALE GENOMIC DNA]</scope>
    <source>
        <tissue evidence="2">Blood</tissue>
    </source>
</reference>
<gene>
    <name evidence="2" type="ORF">PFLUV_G00170400</name>
</gene>
<comment type="caution">
    <text evidence="2">The sequence shown here is derived from an EMBL/GenBank/DDBJ whole genome shotgun (WGS) entry which is preliminary data.</text>
</comment>
<name>A0A6A5EJG8_PERFL</name>